<comment type="catalytic activity">
    <reaction evidence="25">
        <text>[GlcNAc-(1-&gt;4)-Mur2Ac(oyl-L-Ala-gamma-D-Glu-L-Lys-D-Ala-D-Ala)](n)-di-trans,octa-cis-undecaprenyl diphosphate + beta-D-GlcNAc-(1-&gt;4)-Mur2Ac(oyl-L-Ala-gamma-D-Glu-L-Lys-D-Ala-D-Ala)-di-trans,octa-cis-undecaprenyl diphosphate = [GlcNAc-(1-&gt;4)-Mur2Ac(oyl-L-Ala-gamma-D-Glu-L-Lys-D-Ala-D-Ala)](n+1)-di-trans,octa-cis-undecaprenyl diphosphate + di-trans,octa-cis-undecaprenyl diphosphate + H(+)</text>
        <dbReference type="Rhea" id="RHEA:23708"/>
        <dbReference type="Rhea" id="RHEA-COMP:9602"/>
        <dbReference type="Rhea" id="RHEA-COMP:9603"/>
        <dbReference type="ChEBI" id="CHEBI:15378"/>
        <dbReference type="ChEBI" id="CHEBI:58405"/>
        <dbReference type="ChEBI" id="CHEBI:60033"/>
        <dbReference type="ChEBI" id="CHEBI:78435"/>
        <dbReference type="EC" id="2.4.99.28"/>
    </reaction>
</comment>
<protein>
    <recommendedName>
        <fullName evidence="6">Penicillin-binding protein 1A</fullName>
        <ecNumber evidence="24">2.4.99.28</ecNumber>
        <ecNumber evidence="5">3.4.16.4</ecNumber>
    </recommendedName>
</protein>
<evidence type="ECO:0000256" key="20">
    <source>
        <dbReference type="ARBA" id="ARBA00023251"/>
    </source>
</evidence>
<dbReference type="Gene3D" id="3.40.710.10">
    <property type="entry name" value="DD-peptidase/beta-lactamase superfamily"/>
    <property type="match status" value="2"/>
</dbReference>
<keyword evidence="11" id="KW-0328">Glycosyltransferase</keyword>
<evidence type="ECO:0000313" key="31">
    <source>
        <dbReference type="EMBL" id="SMX22352.1"/>
    </source>
</evidence>
<comment type="catalytic activity">
    <reaction evidence="23">
        <text>Preferential cleavage: (Ac)2-L-Lys-D-Ala-|-D-Ala. Also transpeptidation of peptidyl-alanyl moieties that are N-acyl substituents of D-alanine.</text>
        <dbReference type="EC" id="3.4.16.4"/>
    </reaction>
</comment>
<keyword evidence="9" id="KW-0121">Carboxypeptidase</keyword>
<evidence type="ECO:0000259" key="28">
    <source>
        <dbReference type="Pfam" id="PF00905"/>
    </source>
</evidence>
<keyword evidence="18 27" id="KW-1133">Transmembrane helix</keyword>
<feature type="compositionally biased region" description="Polar residues" evidence="26">
    <location>
        <begin position="822"/>
        <end position="838"/>
    </location>
</feature>
<evidence type="ECO:0000256" key="6">
    <source>
        <dbReference type="ARBA" id="ARBA00018638"/>
    </source>
</evidence>
<evidence type="ECO:0000256" key="1">
    <source>
        <dbReference type="ARBA" id="ARBA00004249"/>
    </source>
</evidence>
<keyword evidence="14" id="KW-0378">Hydrolase</keyword>
<dbReference type="RefSeq" id="WP_093972317.1">
    <property type="nucleotide sequence ID" value="NZ_FXXQ01000001.1"/>
</dbReference>
<keyword evidence="19 27" id="KW-0472">Membrane</keyword>
<evidence type="ECO:0000256" key="25">
    <source>
        <dbReference type="ARBA" id="ARBA00049902"/>
    </source>
</evidence>
<dbReference type="GO" id="GO:0030288">
    <property type="term" value="C:outer membrane-bounded periplasmic space"/>
    <property type="evidence" value="ECO:0007669"/>
    <property type="project" value="TreeGrafter"/>
</dbReference>
<dbReference type="GO" id="GO:0046677">
    <property type="term" value="P:response to antibiotic"/>
    <property type="evidence" value="ECO:0007669"/>
    <property type="project" value="UniProtKB-KW"/>
</dbReference>
<feature type="domain" description="Penicillin-binding protein OB-like" evidence="30">
    <location>
        <begin position="329"/>
        <end position="443"/>
    </location>
</feature>
<dbReference type="Proteomes" id="UP000201838">
    <property type="component" value="Unassembled WGS sequence"/>
</dbReference>
<evidence type="ECO:0000313" key="32">
    <source>
        <dbReference type="Proteomes" id="UP000201838"/>
    </source>
</evidence>
<dbReference type="PANTHER" id="PTHR32282:SF27">
    <property type="entry name" value="PENICILLIN-BINDING PROTEIN 1A"/>
    <property type="match status" value="1"/>
</dbReference>
<feature type="domain" description="Glycosyl transferase family 51" evidence="29">
    <location>
        <begin position="60"/>
        <end position="235"/>
    </location>
</feature>
<evidence type="ECO:0000256" key="17">
    <source>
        <dbReference type="ARBA" id="ARBA00022984"/>
    </source>
</evidence>
<keyword evidence="12" id="KW-0808">Transferase</keyword>
<comment type="pathway">
    <text evidence="2">Cell wall biogenesis; peptidoglycan biosynthesis.</text>
</comment>
<dbReference type="AlphaFoldDB" id="A0A238IWJ5"/>
<dbReference type="Pfam" id="PF00905">
    <property type="entry name" value="Transpeptidase"/>
    <property type="match status" value="1"/>
</dbReference>
<accession>A0A238IWJ5</accession>
<dbReference type="GO" id="GO:0005886">
    <property type="term" value="C:plasma membrane"/>
    <property type="evidence" value="ECO:0007669"/>
    <property type="project" value="UniProtKB-SubCell"/>
</dbReference>
<dbReference type="PANTHER" id="PTHR32282">
    <property type="entry name" value="BINDING PROTEIN TRANSPEPTIDASE, PUTATIVE-RELATED"/>
    <property type="match status" value="1"/>
</dbReference>
<dbReference type="SUPFAM" id="SSF53955">
    <property type="entry name" value="Lysozyme-like"/>
    <property type="match status" value="1"/>
</dbReference>
<dbReference type="GO" id="GO:0071555">
    <property type="term" value="P:cell wall organization"/>
    <property type="evidence" value="ECO:0007669"/>
    <property type="project" value="UniProtKB-KW"/>
</dbReference>
<organism evidence="31 32">
    <name type="scientific">Boseongicola aestuarii</name>
    <dbReference type="NCBI Taxonomy" id="1470561"/>
    <lineage>
        <taxon>Bacteria</taxon>
        <taxon>Pseudomonadati</taxon>
        <taxon>Pseudomonadota</taxon>
        <taxon>Alphaproteobacteria</taxon>
        <taxon>Rhodobacterales</taxon>
        <taxon>Paracoccaceae</taxon>
        <taxon>Boseongicola</taxon>
    </lineage>
</organism>
<dbReference type="UniPathway" id="UPA00219"/>
<dbReference type="GO" id="GO:0009002">
    <property type="term" value="F:serine-type D-Ala-D-Ala carboxypeptidase activity"/>
    <property type="evidence" value="ECO:0007669"/>
    <property type="project" value="UniProtKB-EC"/>
</dbReference>
<dbReference type="NCBIfam" id="TIGR02074">
    <property type="entry name" value="PBP_1a_fam"/>
    <property type="match status" value="1"/>
</dbReference>
<keyword evidence="32" id="KW-1185">Reference proteome</keyword>
<evidence type="ECO:0000256" key="22">
    <source>
        <dbReference type="ARBA" id="ARBA00023316"/>
    </source>
</evidence>
<sequence>MIRFVFSFFGAIFSMVTLGLVMGALTVGAVFWVYGRDLPDHESLANYLPPTISRIYSTEGRIIDEFAEERRIYAAADEIPDLVKHAFISAEDKNFYLHAGFDLRSIAAAAYEAVESRGQSVRGASTIPQQVAKISFLSGERTVDRKLKEIILANRMVNSLDRDKILEIYLNEIDLGFRSFGVAAAAQTYFNKTLADLTPQDAAYLAALPKAPYDYHPVLQVQRATERRNFVLREMFQNGYLTSVEFEAARAAPLATVQNGDYEGFRKQLPPRDYFTDEIRRQLSRDFGDQGFKSAGLTVRATVDPEMQDVAALALREALEKYDRSRGEWRGPAAVIEPDALSGVGEDGTAAWRQALAGTAVARDIPGWYPAVVLELRDTVARIGIEGWDNGVDGHFIKPADLNWIRGASNPRDILNVGDVIHVRHEGGTEDDPVFSLRQIPGVQGGFMAMDVNNGRVIAMQGGFSYQHSVFNRATQATRQPGSSFKPFVYAAALDSGFTPATILIDAPIEVDVGGGQVWRPKNASNEFYGPTPLRTGIERSRNLMTVRLAEEVGMRTVAAYAERFGVYDAMDPFLANALGSQETTLFKMVSAYAMFANGGERVEPTLVDRVQDRWGTTIYRHDDRVCEECSVYDLPTGELPRIKTDRWQVIDPVTAYQLTSMMRGVVERGTASGTVNLGVPTAGKTGTTNDARDVWFVGFTSNIAAGCYIGYDLPEPLGSGASGGGMCGPVFQSFMMKALEKYGAGRFEVPPGGRFIKIDRFTGARLPDTATGDSVVAEYFREGEEPVFGITFDGGFAMGANLPLVTGGSVAQVGQGQSGTDENTSPVAPGQTSTGEISSGGLY</sequence>
<dbReference type="GO" id="GO:0008955">
    <property type="term" value="F:peptidoglycan glycosyltransferase activity"/>
    <property type="evidence" value="ECO:0007669"/>
    <property type="project" value="UniProtKB-EC"/>
</dbReference>
<keyword evidence="10" id="KW-0645">Protease</keyword>
<dbReference type="InterPro" id="IPR001264">
    <property type="entry name" value="Glyco_trans_51"/>
</dbReference>
<dbReference type="EC" id="2.4.99.28" evidence="24"/>
<evidence type="ECO:0000256" key="10">
    <source>
        <dbReference type="ARBA" id="ARBA00022670"/>
    </source>
</evidence>
<dbReference type="Pfam" id="PF00912">
    <property type="entry name" value="Transgly"/>
    <property type="match status" value="1"/>
</dbReference>
<evidence type="ECO:0000256" key="18">
    <source>
        <dbReference type="ARBA" id="ARBA00022989"/>
    </source>
</evidence>
<evidence type="ECO:0000259" key="30">
    <source>
        <dbReference type="Pfam" id="PF17092"/>
    </source>
</evidence>
<dbReference type="EC" id="3.4.16.4" evidence="5"/>
<keyword evidence="7" id="KW-1003">Cell membrane</keyword>
<evidence type="ECO:0000256" key="11">
    <source>
        <dbReference type="ARBA" id="ARBA00022676"/>
    </source>
</evidence>
<dbReference type="Pfam" id="PF17092">
    <property type="entry name" value="PCB_OB"/>
    <property type="match status" value="1"/>
</dbReference>
<name>A0A238IWJ5_9RHOB</name>
<keyword evidence="15" id="KW-0133">Cell shape</keyword>
<feature type="region of interest" description="Disordered" evidence="26">
    <location>
        <begin position="813"/>
        <end position="844"/>
    </location>
</feature>
<dbReference type="OrthoDB" id="9766909at2"/>
<evidence type="ECO:0000256" key="19">
    <source>
        <dbReference type="ARBA" id="ARBA00023136"/>
    </source>
</evidence>
<dbReference type="InterPro" id="IPR036950">
    <property type="entry name" value="PBP_transglycosylase"/>
</dbReference>
<evidence type="ECO:0000256" key="24">
    <source>
        <dbReference type="ARBA" id="ARBA00044770"/>
    </source>
</evidence>
<evidence type="ECO:0000256" key="16">
    <source>
        <dbReference type="ARBA" id="ARBA00022968"/>
    </source>
</evidence>
<dbReference type="Gene3D" id="1.10.3810.10">
    <property type="entry name" value="Biosynthetic peptidoglycan transglycosylase-like"/>
    <property type="match status" value="1"/>
</dbReference>
<dbReference type="GO" id="GO:0009252">
    <property type="term" value="P:peptidoglycan biosynthetic process"/>
    <property type="evidence" value="ECO:0007669"/>
    <property type="project" value="UniProtKB-UniPathway"/>
</dbReference>
<dbReference type="GO" id="GO:0008658">
    <property type="term" value="F:penicillin binding"/>
    <property type="evidence" value="ECO:0007669"/>
    <property type="project" value="InterPro"/>
</dbReference>
<evidence type="ECO:0000256" key="9">
    <source>
        <dbReference type="ARBA" id="ARBA00022645"/>
    </source>
</evidence>
<feature type="domain" description="Penicillin-binding protein transpeptidase" evidence="28">
    <location>
        <begin position="445"/>
        <end position="733"/>
    </location>
</feature>
<evidence type="ECO:0000256" key="4">
    <source>
        <dbReference type="ARBA" id="ARBA00007739"/>
    </source>
</evidence>
<proteinExistence type="inferred from homology"/>
<dbReference type="InterPro" id="IPR023346">
    <property type="entry name" value="Lysozyme-like_dom_sf"/>
</dbReference>
<comment type="similarity">
    <text evidence="3">In the C-terminal section; belongs to the transpeptidase family.</text>
</comment>
<evidence type="ECO:0000256" key="14">
    <source>
        <dbReference type="ARBA" id="ARBA00022801"/>
    </source>
</evidence>
<evidence type="ECO:0000256" key="13">
    <source>
        <dbReference type="ARBA" id="ARBA00022692"/>
    </source>
</evidence>
<gene>
    <name evidence="31" type="primary">mrcA</name>
    <name evidence="31" type="ORF">BOA8489_00444</name>
</gene>
<dbReference type="InterPro" id="IPR001460">
    <property type="entry name" value="PCN-bd_Tpept"/>
</dbReference>
<evidence type="ECO:0000256" key="7">
    <source>
        <dbReference type="ARBA" id="ARBA00022475"/>
    </source>
</evidence>
<evidence type="ECO:0000256" key="15">
    <source>
        <dbReference type="ARBA" id="ARBA00022960"/>
    </source>
</evidence>
<keyword evidence="13 27" id="KW-0812">Transmembrane</keyword>
<keyword evidence="16" id="KW-0735">Signal-anchor</keyword>
<keyword evidence="8" id="KW-0997">Cell inner membrane</keyword>
<evidence type="ECO:0000256" key="3">
    <source>
        <dbReference type="ARBA" id="ARBA00007090"/>
    </source>
</evidence>
<keyword evidence="22" id="KW-0961">Cell wall biogenesis/degradation</keyword>
<evidence type="ECO:0000256" key="5">
    <source>
        <dbReference type="ARBA" id="ARBA00012448"/>
    </source>
</evidence>
<evidence type="ECO:0000256" key="23">
    <source>
        <dbReference type="ARBA" id="ARBA00034000"/>
    </source>
</evidence>
<evidence type="ECO:0000259" key="29">
    <source>
        <dbReference type="Pfam" id="PF00912"/>
    </source>
</evidence>
<evidence type="ECO:0000256" key="27">
    <source>
        <dbReference type="SAM" id="Phobius"/>
    </source>
</evidence>
<dbReference type="GO" id="GO:0008360">
    <property type="term" value="P:regulation of cell shape"/>
    <property type="evidence" value="ECO:0007669"/>
    <property type="project" value="UniProtKB-KW"/>
</dbReference>
<dbReference type="InterPro" id="IPR031376">
    <property type="entry name" value="PCB_OB"/>
</dbReference>
<evidence type="ECO:0000256" key="12">
    <source>
        <dbReference type="ARBA" id="ARBA00022679"/>
    </source>
</evidence>
<keyword evidence="17" id="KW-0573">Peptidoglycan synthesis</keyword>
<reference evidence="32" key="1">
    <citation type="submission" date="2017-05" db="EMBL/GenBank/DDBJ databases">
        <authorList>
            <person name="Rodrigo-Torres L."/>
            <person name="Arahal R. D."/>
            <person name="Lucena T."/>
        </authorList>
    </citation>
    <scope>NUCLEOTIDE SEQUENCE [LARGE SCALE GENOMIC DNA]</scope>
    <source>
        <strain evidence="32">CECT 8489</strain>
    </source>
</reference>
<comment type="similarity">
    <text evidence="4">In the N-terminal section; belongs to the glycosyltransferase 51 family.</text>
</comment>
<dbReference type="EMBL" id="FXXQ01000001">
    <property type="protein sequence ID" value="SMX22352.1"/>
    <property type="molecule type" value="Genomic_DNA"/>
</dbReference>
<evidence type="ECO:0000256" key="8">
    <source>
        <dbReference type="ARBA" id="ARBA00022519"/>
    </source>
</evidence>
<dbReference type="InterPro" id="IPR012338">
    <property type="entry name" value="Beta-lactam/transpept-like"/>
</dbReference>
<comment type="subcellular location">
    <subcellularLocation>
        <location evidence="1">Cell inner membrane</location>
        <topology evidence="1">Single-pass type II membrane protein</topology>
    </subcellularLocation>
</comment>
<keyword evidence="20" id="KW-0046">Antibiotic resistance</keyword>
<dbReference type="InterPro" id="IPR050396">
    <property type="entry name" value="Glycosyltr_51/Transpeptidase"/>
</dbReference>
<dbReference type="SUPFAM" id="SSF56601">
    <property type="entry name" value="beta-lactamase/transpeptidase-like"/>
    <property type="match status" value="1"/>
</dbReference>
<keyword evidence="21" id="KW-0511">Multifunctional enzyme</keyword>
<evidence type="ECO:0000256" key="21">
    <source>
        <dbReference type="ARBA" id="ARBA00023268"/>
    </source>
</evidence>
<evidence type="ECO:0000256" key="2">
    <source>
        <dbReference type="ARBA" id="ARBA00004752"/>
    </source>
</evidence>
<dbReference type="GO" id="GO:0006508">
    <property type="term" value="P:proteolysis"/>
    <property type="evidence" value="ECO:0007669"/>
    <property type="project" value="UniProtKB-KW"/>
</dbReference>
<evidence type="ECO:0000256" key="26">
    <source>
        <dbReference type="SAM" id="MobiDB-lite"/>
    </source>
</evidence>
<feature type="transmembrane region" description="Helical" evidence="27">
    <location>
        <begin position="12"/>
        <end position="34"/>
    </location>
</feature>